<dbReference type="Pfam" id="PF13912">
    <property type="entry name" value="zf-C2H2_6"/>
    <property type="match status" value="1"/>
</dbReference>
<dbReference type="GO" id="GO:0008270">
    <property type="term" value="F:zinc ion binding"/>
    <property type="evidence" value="ECO:0007669"/>
    <property type="project" value="UniProtKB-KW"/>
</dbReference>
<accession>A0AAV2R4T2</accession>
<organism evidence="4 5">
    <name type="scientific">Meganyctiphanes norvegica</name>
    <name type="common">Northern krill</name>
    <name type="synonym">Thysanopoda norvegica</name>
    <dbReference type="NCBI Taxonomy" id="48144"/>
    <lineage>
        <taxon>Eukaryota</taxon>
        <taxon>Metazoa</taxon>
        <taxon>Ecdysozoa</taxon>
        <taxon>Arthropoda</taxon>
        <taxon>Crustacea</taxon>
        <taxon>Multicrustacea</taxon>
        <taxon>Malacostraca</taxon>
        <taxon>Eumalacostraca</taxon>
        <taxon>Eucarida</taxon>
        <taxon>Euphausiacea</taxon>
        <taxon>Euphausiidae</taxon>
        <taxon>Meganyctiphanes</taxon>
    </lineage>
</organism>
<name>A0AAV2R4T2_MEGNR</name>
<evidence type="ECO:0000256" key="1">
    <source>
        <dbReference type="PROSITE-ProRule" id="PRU00042"/>
    </source>
</evidence>
<feature type="domain" description="C2H2-type" evidence="3">
    <location>
        <begin position="25"/>
        <end position="54"/>
    </location>
</feature>
<dbReference type="AlphaFoldDB" id="A0AAV2R4T2"/>
<feature type="non-terminal residue" evidence="4">
    <location>
        <position position="101"/>
    </location>
</feature>
<dbReference type="SUPFAM" id="SSF57667">
    <property type="entry name" value="beta-beta-alpha zinc fingers"/>
    <property type="match status" value="1"/>
</dbReference>
<feature type="region of interest" description="Disordered" evidence="2">
    <location>
        <begin position="1"/>
        <end position="20"/>
    </location>
</feature>
<dbReference type="SMART" id="SM00355">
    <property type="entry name" value="ZnF_C2H2"/>
    <property type="match status" value="2"/>
</dbReference>
<keyword evidence="5" id="KW-1185">Reference proteome</keyword>
<evidence type="ECO:0000256" key="2">
    <source>
        <dbReference type="SAM" id="MobiDB-lite"/>
    </source>
</evidence>
<evidence type="ECO:0000313" key="4">
    <source>
        <dbReference type="EMBL" id="CAL4109856.1"/>
    </source>
</evidence>
<dbReference type="Gene3D" id="3.30.160.60">
    <property type="entry name" value="Classic Zinc Finger"/>
    <property type="match status" value="1"/>
</dbReference>
<dbReference type="InterPro" id="IPR013087">
    <property type="entry name" value="Znf_C2H2_type"/>
</dbReference>
<comment type="caution">
    <text evidence="4">The sequence shown here is derived from an EMBL/GenBank/DDBJ whole genome shotgun (WGS) entry which is preliminary data.</text>
</comment>
<evidence type="ECO:0000259" key="3">
    <source>
        <dbReference type="PROSITE" id="PS50157"/>
    </source>
</evidence>
<keyword evidence="1" id="KW-0863">Zinc-finger</keyword>
<feature type="non-terminal residue" evidence="4">
    <location>
        <position position="1"/>
    </location>
</feature>
<keyword evidence="1" id="KW-0862">Zinc</keyword>
<feature type="region of interest" description="Disordered" evidence="2">
    <location>
        <begin position="81"/>
        <end position="101"/>
    </location>
</feature>
<dbReference type="Proteomes" id="UP001497623">
    <property type="component" value="Unassembled WGS sequence"/>
</dbReference>
<gene>
    <name evidence="4" type="ORF">MNOR_LOCUS19213</name>
</gene>
<dbReference type="PROSITE" id="PS50157">
    <property type="entry name" value="ZINC_FINGER_C2H2_2"/>
    <property type="match status" value="1"/>
</dbReference>
<proteinExistence type="predicted"/>
<sequence>GSGHCTQTNKKEDEETDEEETIEALTCNVCDRFFPTSQYLQQHQLRKRHYGCYTCENVFNSLMALESHKEMKNHWSDEEFIFNTDDDDDDDSLFADEVHEE</sequence>
<dbReference type="EMBL" id="CAXKWB010014153">
    <property type="protein sequence ID" value="CAL4109856.1"/>
    <property type="molecule type" value="Genomic_DNA"/>
</dbReference>
<evidence type="ECO:0000313" key="5">
    <source>
        <dbReference type="Proteomes" id="UP001497623"/>
    </source>
</evidence>
<dbReference type="PROSITE" id="PS00028">
    <property type="entry name" value="ZINC_FINGER_C2H2_1"/>
    <property type="match status" value="1"/>
</dbReference>
<protein>
    <recommendedName>
        <fullName evidence="3">C2H2-type domain-containing protein</fullName>
    </recommendedName>
</protein>
<keyword evidence="1" id="KW-0479">Metal-binding</keyword>
<reference evidence="4 5" key="1">
    <citation type="submission" date="2024-05" db="EMBL/GenBank/DDBJ databases">
        <authorList>
            <person name="Wallberg A."/>
        </authorList>
    </citation>
    <scope>NUCLEOTIDE SEQUENCE [LARGE SCALE GENOMIC DNA]</scope>
</reference>
<dbReference type="InterPro" id="IPR036236">
    <property type="entry name" value="Znf_C2H2_sf"/>
</dbReference>